<keyword evidence="2" id="KW-0479">Metal-binding</keyword>
<evidence type="ECO:0000256" key="2">
    <source>
        <dbReference type="PROSITE-ProRule" id="PRU00469"/>
    </source>
</evidence>
<name>A0A4U5VGI0_COLLU</name>
<evidence type="ECO:0000259" key="3">
    <source>
        <dbReference type="PROSITE" id="PS51134"/>
    </source>
</evidence>
<evidence type="ECO:0000313" key="5">
    <source>
        <dbReference type="Proteomes" id="UP000298787"/>
    </source>
</evidence>
<keyword evidence="2" id="KW-0863">Zinc-finger</keyword>
<keyword evidence="2" id="KW-0862">Zinc</keyword>
<dbReference type="EMBL" id="CM014095">
    <property type="protein sequence ID" value="TKS86115.1"/>
    <property type="molecule type" value="Genomic_DNA"/>
</dbReference>
<dbReference type="PROSITE" id="PS51134">
    <property type="entry name" value="ZF_TFIIB"/>
    <property type="match status" value="1"/>
</dbReference>
<dbReference type="GO" id="GO:0008270">
    <property type="term" value="F:zinc ion binding"/>
    <property type="evidence" value="ECO:0007669"/>
    <property type="project" value="UniProtKB-KW"/>
</dbReference>
<organism evidence="4 5">
    <name type="scientific">Collichthys lucidus</name>
    <name type="common">Big head croaker</name>
    <name type="synonym">Sciaena lucida</name>
    <dbReference type="NCBI Taxonomy" id="240159"/>
    <lineage>
        <taxon>Eukaryota</taxon>
        <taxon>Metazoa</taxon>
        <taxon>Chordata</taxon>
        <taxon>Craniata</taxon>
        <taxon>Vertebrata</taxon>
        <taxon>Euteleostomi</taxon>
        <taxon>Actinopterygii</taxon>
        <taxon>Neopterygii</taxon>
        <taxon>Teleostei</taxon>
        <taxon>Neoteleostei</taxon>
        <taxon>Acanthomorphata</taxon>
        <taxon>Eupercaria</taxon>
        <taxon>Sciaenidae</taxon>
        <taxon>Collichthys</taxon>
    </lineage>
</organism>
<evidence type="ECO:0000256" key="1">
    <source>
        <dbReference type="ARBA" id="ARBA00022737"/>
    </source>
</evidence>
<dbReference type="Pfam" id="PF08271">
    <property type="entry name" value="Zn_Ribbon_TF"/>
    <property type="match status" value="1"/>
</dbReference>
<dbReference type="STRING" id="240159.A0A4U5VGI0"/>
<dbReference type="Gene3D" id="2.20.25.10">
    <property type="match status" value="1"/>
</dbReference>
<reference evidence="4 5" key="1">
    <citation type="submission" date="2019-01" db="EMBL/GenBank/DDBJ databases">
        <title>Genome Assembly of Collichthys lucidus.</title>
        <authorList>
            <person name="Cai M."/>
            <person name="Xiao S."/>
        </authorList>
    </citation>
    <scope>NUCLEOTIDE SEQUENCE [LARGE SCALE GENOMIC DNA]</scope>
    <source>
        <strain evidence="4">JT15FE1705JMU</strain>
        <tissue evidence="4">Muscle</tissue>
    </source>
</reference>
<feature type="domain" description="TFIIB-type" evidence="3">
    <location>
        <begin position="2"/>
        <end position="33"/>
    </location>
</feature>
<sequence length="190" mass="20404">MSSKACKNCGSTDIDVDPARGDAVCMGCGSVLEDNIIVSEVEFVESGGGGSLAVGQFISSEFRAEACKQAAADEKGNVWFSVWIKMLEVLPLLSETDTSRAWGESPELRHCREALNRAVLHPSGALGGTLRGPCGCPQTPTLTQEFNLTTPVQKYVSMAQKWTKTLRGRGCWAQSQNSGMTASSWLQQVL</sequence>
<protein>
    <submittedName>
        <fullName evidence="4">Transcription factor IIIB 90 kDa subunit</fullName>
    </submittedName>
</protein>
<gene>
    <name evidence="4" type="ORF">D9C73_020232</name>
</gene>
<dbReference type="SUPFAM" id="SSF57783">
    <property type="entry name" value="Zinc beta-ribbon"/>
    <property type="match status" value="1"/>
</dbReference>
<dbReference type="FunFam" id="2.20.25.10:FF:000012">
    <property type="entry name" value="Putative transcription factor IIIB 90 kDa subunit"/>
    <property type="match status" value="1"/>
</dbReference>
<dbReference type="AlphaFoldDB" id="A0A4U5VGI0"/>
<proteinExistence type="predicted"/>
<dbReference type="Proteomes" id="UP000298787">
    <property type="component" value="Chromosome 18"/>
</dbReference>
<accession>A0A4U5VGI0</accession>
<evidence type="ECO:0000313" key="4">
    <source>
        <dbReference type="EMBL" id="TKS86115.1"/>
    </source>
</evidence>
<keyword evidence="5" id="KW-1185">Reference proteome</keyword>
<dbReference type="InterPro" id="IPR013137">
    <property type="entry name" value="Znf_TFIIB"/>
</dbReference>
<keyword evidence="1" id="KW-0677">Repeat</keyword>